<dbReference type="InterPro" id="IPR020550">
    <property type="entry name" value="Inositol_monophosphatase_CS"/>
</dbReference>
<dbReference type="PRINTS" id="PR01959">
    <property type="entry name" value="SBIMPHPHTASE"/>
</dbReference>
<evidence type="ECO:0000256" key="5">
    <source>
        <dbReference type="ARBA" id="ARBA00022801"/>
    </source>
</evidence>
<evidence type="ECO:0000313" key="9">
    <source>
        <dbReference type="Proteomes" id="UP001207930"/>
    </source>
</evidence>
<protein>
    <recommendedName>
        <fullName evidence="7">Inositol-1-monophosphatase</fullName>
        <ecNumber evidence="7">3.1.3.25</ecNumber>
    </recommendedName>
</protein>
<dbReference type="PROSITE" id="PS00629">
    <property type="entry name" value="IMP_1"/>
    <property type="match status" value="1"/>
</dbReference>
<gene>
    <name evidence="8" type="ORF">OKA04_23630</name>
</gene>
<evidence type="ECO:0000256" key="2">
    <source>
        <dbReference type="ARBA" id="ARBA00001946"/>
    </source>
</evidence>
<dbReference type="SUPFAM" id="SSF56655">
    <property type="entry name" value="Carbohydrate phosphatase"/>
    <property type="match status" value="1"/>
</dbReference>
<comment type="caution">
    <text evidence="8">The sequence shown here is derived from an EMBL/GenBank/DDBJ whole genome shotgun (WGS) entry which is preliminary data.</text>
</comment>
<evidence type="ECO:0000313" key="8">
    <source>
        <dbReference type="EMBL" id="MCW1887749.1"/>
    </source>
</evidence>
<evidence type="ECO:0000256" key="3">
    <source>
        <dbReference type="ARBA" id="ARBA00009759"/>
    </source>
</evidence>
<dbReference type="InterPro" id="IPR022337">
    <property type="entry name" value="Inositol_monophosphatase_SuhB"/>
</dbReference>
<organism evidence="8 9">
    <name type="scientific">Luteolibacter flavescens</name>
    <dbReference type="NCBI Taxonomy" id="1859460"/>
    <lineage>
        <taxon>Bacteria</taxon>
        <taxon>Pseudomonadati</taxon>
        <taxon>Verrucomicrobiota</taxon>
        <taxon>Verrucomicrobiia</taxon>
        <taxon>Verrucomicrobiales</taxon>
        <taxon>Verrucomicrobiaceae</taxon>
        <taxon>Luteolibacter</taxon>
    </lineage>
</organism>
<dbReference type="PROSITE" id="PS00630">
    <property type="entry name" value="IMP_2"/>
    <property type="match status" value="1"/>
</dbReference>
<keyword evidence="6 7" id="KW-0460">Magnesium</keyword>
<name>A0ABT3FWZ3_9BACT</name>
<keyword evidence="4 7" id="KW-0479">Metal-binding</keyword>
<dbReference type="CDD" id="cd01639">
    <property type="entry name" value="IMPase"/>
    <property type="match status" value="1"/>
</dbReference>
<dbReference type="EC" id="3.1.3.25" evidence="7"/>
<keyword evidence="9" id="KW-1185">Reference proteome</keyword>
<comment type="catalytic activity">
    <reaction evidence="1 7">
        <text>a myo-inositol phosphate + H2O = myo-inositol + phosphate</text>
        <dbReference type="Rhea" id="RHEA:24056"/>
        <dbReference type="ChEBI" id="CHEBI:15377"/>
        <dbReference type="ChEBI" id="CHEBI:17268"/>
        <dbReference type="ChEBI" id="CHEBI:43474"/>
        <dbReference type="ChEBI" id="CHEBI:84139"/>
        <dbReference type="EC" id="3.1.3.25"/>
    </reaction>
</comment>
<keyword evidence="5 7" id="KW-0378">Hydrolase</keyword>
<accession>A0ABT3FWZ3</accession>
<evidence type="ECO:0000256" key="7">
    <source>
        <dbReference type="RuleBase" id="RU364068"/>
    </source>
</evidence>
<evidence type="ECO:0000256" key="4">
    <source>
        <dbReference type="ARBA" id="ARBA00022723"/>
    </source>
</evidence>
<proteinExistence type="inferred from homology"/>
<reference evidence="8 9" key="1">
    <citation type="submission" date="2022-10" db="EMBL/GenBank/DDBJ databases">
        <title>Luteolibacter flavescens strain MCCC 1K03193, whole genome shotgun sequencing project.</title>
        <authorList>
            <person name="Zhao G."/>
            <person name="Shen L."/>
        </authorList>
    </citation>
    <scope>NUCLEOTIDE SEQUENCE [LARGE SCALE GENOMIC DNA]</scope>
    <source>
        <strain evidence="8 9">MCCC 1K03193</strain>
    </source>
</reference>
<evidence type="ECO:0000256" key="1">
    <source>
        <dbReference type="ARBA" id="ARBA00001033"/>
    </source>
</evidence>
<dbReference type="PANTHER" id="PTHR20854:SF4">
    <property type="entry name" value="INOSITOL-1-MONOPHOSPHATASE-RELATED"/>
    <property type="match status" value="1"/>
</dbReference>
<dbReference type="InterPro" id="IPR000760">
    <property type="entry name" value="Inositol_monophosphatase-like"/>
</dbReference>
<dbReference type="InterPro" id="IPR033942">
    <property type="entry name" value="IMPase"/>
</dbReference>
<dbReference type="PRINTS" id="PR00377">
    <property type="entry name" value="IMPHPHTASES"/>
</dbReference>
<dbReference type="RefSeq" id="WP_264503706.1">
    <property type="nucleotide sequence ID" value="NZ_JAPDDS010000022.1"/>
</dbReference>
<comment type="cofactor">
    <cofactor evidence="2 7">
        <name>Mg(2+)</name>
        <dbReference type="ChEBI" id="CHEBI:18420"/>
    </cofactor>
</comment>
<evidence type="ECO:0000256" key="6">
    <source>
        <dbReference type="ARBA" id="ARBA00022842"/>
    </source>
</evidence>
<dbReference type="Pfam" id="PF00459">
    <property type="entry name" value="Inositol_P"/>
    <property type="match status" value="1"/>
</dbReference>
<dbReference type="Gene3D" id="3.30.540.10">
    <property type="entry name" value="Fructose-1,6-Bisphosphatase, subunit A, domain 1"/>
    <property type="match status" value="1"/>
</dbReference>
<sequence length="260" mass="27918">MAPSARQATLRGVTDLELTVHAALEAGKLLKANFGLEAAVDEATHHDIKLALDKESQKLIEDILLGARPGDALYGEEGMGGNPDSDRQWIVDPIDGTVNFYYGIPHFCVSIALRVAGEVVVGVIHDPIVGETWTVEKGGVPMLDGRPISVSKRTRLEECALFVGCGKDEEALRTGLERFRKASLKARKMRMMGSAALGMAYIASGRLDGYIESRISLWDIAAGQLLVEAAGGKVQLEPAKDADAWAIVATNGKIPIEEIL</sequence>
<comment type="similarity">
    <text evidence="3 7">Belongs to the inositol monophosphatase superfamily.</text>
</comment>
<dbReference type="Gene3D" id="3.40.190.80">
    <property type="match status" value="1"/>
</dbReference>
<dbReference type="PANTHER" id="PTHR20854">
    <property type="entry name" value="INOSITOL MONOPHOSPHATASE"/>
    <property type="match status" value="1"/>
</dbReference>
<dbReference type="Proteomes" id="UP001207930">
    <property type="component" value="Unassembled WGS sequence"/>
</dbReference>
<dbReference type="InterPro" id="IPR020583">
    <property type="entry name" value="Inositol_monoP_metal-BS"/>
</dbReference>
<dbReference type="EMBL" id="JAPDDS010000022">
    <property type="protein sequence ID" value="MCW1887749.1"/>
    <property type="molecule type" value="Genomic_DNA"/>
</dbReference>